<evidence type="ECO:0000313" key="3">
    <source>
        <dbReference type="Proteomes" id="UP000217276"/>
    </source>
</evidence>
<dbReference type="AlphaFoldDB" id="A0A250F742"/>
<dbReference type="KEGG" id="clk:CGC53_00625"/>
<accession>A0A250F742</accession>
<organism evidence="2 3">
    <name type="scientific">Capnocytophaga leadbetteri</name>
    <dbReference type="NCBI Taxonomy" id="327575"/>
    <lineage>
        <taxon>Bacteria</taxon>
        <taxon>Pseudomonadati</taxon>
        <taxon>Bacteroidota</taxon>
        <taxon>Flavobacteriia</taxon>
        <taxon>Flavobacteriales</taxon>
        <taxon>Flavobacteriaceae</taxon>
        <taxon>Capnocytophaga</taxon>
    </lineage>
</organism>
<protein>
    <submittedName>
        <fullName evidence="2">Uncharacterized protein</fullName>
    </submittedName>
</protein>
<keyword evidence="1" id="KW-0472">Membrane</keyword>
<keyword evidence="1" id="KW-1133">Transmembrane helix</keyword>
<name>A0A250F742_9FLAO</name>
<evidence type="ECO:0000313" key="2">
    <source>
        <dbReference type="EMBL" id="ATA80962.1"/>
    </source>
</evidence>
<dbReference type="RefSeq" id="WP_095912900.1">
    <property type="nucleotide sequence ID" value="NZ_CAUUPF010000001.1"/>
</dbReference>
<dbReference type="EMBL" id="CP022384">
    <property type="protein sequence ID" value="ATA80962.1"/>
    <property type="molecule type" value="Genomic_DNA"/>
</dbReference>
<gene>
    <name evidence="2" type="ORF">CGC53_00625</name>
</gene>
<dbReference type="Proteomes" id="UP000217276">
    <property type="component" value="Chromosome"/>
</dbReference>
<keyword evidence="1" id="KW-0812">Transmembrane</keyword>
<evidence type="ECO:0000256" key="1">
    <source>
        <dbReference type="SAM" id="Phobius"/>
    </source>
</evidence>
<proteinExistence type="predicted"/>
<reference evidence="3" key="1">
    <citation type="submission" date="2017-06" db="EMBL/GenBank/DDBJ databases">
        <title>Capnocytophaga spp. assemblies.</title>
        <authorList>
            <person name="Gulvik C.A."/>
        </authorList>
    </citation>
    <scope>NUCLEOTIDE SEQUENCE [LARGE SCALE GENOMIC DNA]</scope>
    <source>
        <strain evidence="3">H6253</strain>
    </source>
</reference>
<sequence>MKVHLLIQRTFSGLNTEYTTSPAIAKLDTKLFLTDERNMAMQLTDAPFFSLAKNEQWVAYSFIKKVLDREKRAGFYAIRLFLSPRYQLTNVRECLITIAKRYEATIQAGVAQQEYSDLLTQIEARAIKERTPYTIDETSIKKGDYYTVATPDSLESLFEDDRNAFIEKLYLFTEAINSPHLGQFHLQPIENINTRRLQIEDARHYLKSLWVNEVAVPATTKLLLLPNDAKVYYQFPNNERQLLSNEVTHLSTKALHIVDNERCIESVEVRNQPVKPKTDFYIYGFQEDTFTIKLKGRAERIEVADTLSELRTRKLLVKNPDDYLAKFWVNEVEVPIGKKAEVCALQTDTLSYSIRGKAAERKAVTLYEDTLLIQLPQQGNSSTASDKTIWEDLLLFAVLALIIGGVGGYAFRSYTYKEELQQKQQQLDDTNALLEKENQKLFSLPTK</sequence>
<feature type="transmembrane region" description="Helical" evidence="1">
    <location>
        <begin position="393"/>
        <end position="411"/>
    </location>
</feature>
<keyword evidence="3" id="KW-1185">Reference proteome</keyword>